<keyword evidence="2" id="KW-1133">Transmembrane helix</keyword>
<keyword evidence="4" id="KW-0406">Ion transport</keyword>
<dbReference type="GO" id="GO:0005886">
    <property type="term" value="C:plasma membrane"/>
    <property type="evidence" value="ECO:0007669"/>
    <property type="project" value="UniProtKB-SubCell"/>
</dbReference>
<dbReference type="Pfam" id="PF02254">
    <property type="entry name" value="TrkA_N"/>
    <property type="match status" value="1"/>
</dbReference>
<dbReference type="Pfam" id="PF07885">
    <property type="entry name" value="Ion_trans_2"/>
    <property type="match status" value="1"/>
</dbReference>
<dbReference type="GO" id="GO:0006813">
    <property type="term" value="P:potassium ion transport"/>
    <property type="evidence" value="ECO:0007669"/>
    <property type="project" value="InterPro"/>
</dbReference>
<reference evidence="4 5" key="1">
    <citation type="submission" date="2019-02" db="EMBL/GenBank/DDBJ databases">
        <authorList>
            <consortium name="Pathogen Informatics"/>
        </authorList>
    </citation>
    <scope>NUCLEOTIDE SEQUENCE [LARGE SCALE GENOMIC DNA]</scope>
    <source>
        <strain evidence="4 5">3012STDY6756504</strain>
    </source>
</reference>
<protein>
    <submittedName>
        <fullName evidence="4">Voltage-gated potassium channel Kch</fullName>
    </submittedName>
</protein>
<comment type="subcellular location">
    <subcellularLocation>
        <location evidence="1">Cell membrane</location>
        <topology evidence="1">Multi-pass membrane protein</topology>
    </subcellularLocation>
</comment>
<dbReference type="InterPro" id="IPR003148">
    <property type="entry name" value="RCK_N"/>
</dbReference>
<feature type="domain" description="RCK N-terminal" evidence="3">
    <location>
        <begin position="140"/>
        <end position="258"/>
    </location>
</feature>
<dbReference type="GO" id="GO:0034220">
    <property type="term" value="P:monoatomic ion transmembrane transport"/>
    <property type="evidence" value="ECO:0007669"/>
    <property type="project" value="UniProtKB-KW"/>
</dbReference>
<proteinExistence type="predicted"/>
<dbReference type="PROSITE" id="PS51201">
    <property type="entry name" value="RCK_N"/>
    <property type="match status" value="1"/>
</dbReference>
<accession>A0A4U8VUJ9</accession>
<dbReference type="SUPFAM" id="SSF81324">
    <property type="entry name" value="Voltage-gated potassium channels"/>
    <property type="match status" value="1"/>
</dbReference>
<evidence type="ECO:0000256" key="2">
    <source>
        <dbReference type="SAM" id="Phobius"/>
    </source>
</evidence>
<keyword evidence="4" id="KW-0407">Ion channel</keyword>
<dbReference type="Proteomes" id="UP000290439">
    <property type="component" value="Chromosome"/>
</dbReference>
<evidence type="ECO:0000313" key="4">
    <source>
        <dbReference type="EMBL" id="VFA96962.1"/>
    </source>
</evidence>
<sequence length="351" mass="37776">MLRRWPSTRVTDAPFRVAGIVRIPRHARSPARAIGVRIGSAIAALGLAVVVVYLDRDGYTDAVDGQVSLLDSMYYATVSLSTTGYGDIVPLTDRARVVNTFVVTPLRVFFLIVLVGTTLAALTENSRQAFRIQRWRSRIRDHTVVIGYGTKGRAAVHAILGDRAEPALIVVDTDAAALEIASGQGLVTLRGSATTADVLRLAAVQRCRAVVVATDRDDTAMLITLAARRLTSTAEIIVAVRETDNVELLRRSGADTVVASSATAGRLLGLATTKPKAVELMEDLLVPEAGVVLTQRPARPQEIGRDPRELADVVLSLVRDGRPHRVDTPETRAIQPGDHLIYLRGTNDSGT</sequence>
<dbReference type="InterPro" id="IPR036291">
    <property type="entry name" value="NAD(P)-bd_dom_sf"/>
</dbReference>
<dbReference type="Gene3D" id="1.10.287.70">
    <property type="match status" value="1"/>
</dbReference>
<organism evidence="4 5">
    <name type="scientific">Nocardia cyriacigeorgica</name>
    <dbReference type="NCBI Taxonomy" id="135487"/>
    <lineage>
        <taxon>Bacteria</taxon>
        <taxon>Bacillati</taxon>
        <taxon>Actinomycetota</taxon>
        <taxon>Actinomycetes</taxon>
        <taxon>Mycobacteriales</taxon>
        <taxon>Nocardiaceae</taxon>
        <taxon>Nocardia</taxon>
    </lineage>
</organism>
<dbReference type="AlphaFoldDB" id="A0A4U8VUJ9"/>
<name>A0A4U8VUJ9_9NOCA</name>
<gene>
    <name evidence="4" type="primary">kch_1</name>
    <name evidence="4" type="ORF">NCTC10797_00717</name>
</gene>
<keyword evidence="2" id="KW-0812">Transmembrane</keyword>
<dbReference type="InterPro" id="IPR050721">
    <property type="entry name" value="Trk_Ktr_HKT_K-transport"/>
</dbReference>
<dbReference type="EMBL" id="LR215973">
    <property type="protein sequence ID" value="VFA96962.1"/>
    <property type="molecule type" value="Genomic_DNA"/>
</dbReference>
<keyword evidence="2" id="KW-0472">Membrane</keyword>
<evidence type="ECO:0000256" key="1">
    <source>
        <dbReference type="ARBA" id="ARBA00004651"/>
    </source>
</evidence>
<dbReference type="PANTHER" id="PTHR43833">
    <property type="entry name" value="POTASSIUM CHANNEL PROTEIN 2-RELATED-RELATED"/>
    <property type="match status" value="1"/>
</dbReference>
<dbReference type="InterPro" id="IPR013099">
    <property type="entry name" value="K_chnl_dom"/>
</dbReference>
<evidence type="ECO:0000259" key="3">
    <source>
        <dbReference type="PROSITE" id="PS51201"/>
    </source>
</evidence>
<feature type="transmembrane region" description="Helical" evidence="2">
    <location>
        <begin position="101"/>
        <end position="122"/>
    </location>
</feature>
<keyword evidence="4" id="KW-0813">Transport</keyword>
<feature type="transmembrane region" description="Helical" evidence="2">
    <location>
        <begin position="34"/>
        <end position="54"/>
    </location>
</feature>
<dbReference type="Gene3D" id="3.40.50.720">
    <property type="entry name" value="NAD(P)-binding Rossmann-like Domain"/>
    <property type="match status" value="1"/>
</dbReference>
<evidence type="ECO:0000313" key="5">
    <source>
        <dbReference type="Proteomes" id="UP000290439"/>
    </source>
</evidence>
<dbReference type="PANTHER" id="PTHR43833:SF9">
    <property type="entry name" value="POTASSIUM CHANNEL PROTEIN YUGO-RELATED"/>
    <property type="match status" value="1"/>
</dbReference>
<dbReference type="SUPFAM" id="SSF51735">
    <property type="entry name" value="NAD(P)-binding Rossmann-fold domains"/>
    <property type="match status" value="1"/>
</dbReference>